<dbReference type="InterPro" id="IPR053924">
    <property type="entry name" value="RecX_HTH_2nd"/>
</dbReference>
<dbReference type="PANTHER" id="PTHR33602">
    <property type="entry name" value="REGULATORY PROTEIN RECX FAMILY PROTEIN"/>
    <property type="match status" value="1"/>
</dbReference>
<evidence type="ECO:0000313" key="7">
    <source>
        <dbReference type="Proteomes" id="UP000620874"/>
    </source>
</evidence>
<keyword evidence="7" id="KW-1185">Reference proteome</keyword>
<comment type="caution">
    <text evidence="6">The sequence shown here is derived from an EMBL/GenBank/DDBJ whole genome shotgun (WGS) entry which is preliminary data.</text>
</comment>
<dbReference type="Pfam" id="PF02631">
    <property type="entry name" value="RecX_HTH2"/>
    <property type="match status" value="1"/>
</dbReference>
<comment type="similarity">
    <text evidence="2">Belongs to the RecX family.</text>
</comment>
<dbReference type="Gene3D" id="1.10.10.10">
    <property type="entry name" value="Winged helix-like DNA-binding domain superfamily/Winged helix DNA-binding domain"/>
    <property type="match status" value="1"/>
</dbReference>
<keyword evidence="4" id="KW-0963">Cytoplasm</keyword>
<dbReference type="InterPro" id="IPR036388">
    <property type="entry name" value="WH-like_DNA-bd_sf"/>
</dbReference>
<organism evidence="6 7">
    <name type="scientific">Phocaeicola intestinalis</name>
    <dbReference type="NCBI Taxonomy" id="2762212"/>
    <lineage>
        <taxon>Bacteria</taxon>
        <taxon>Pseudomonadati</taxon>
        <taxon>Bacteroidota</taxon>
        <taxon>Bacteroidia</taxon>
        <taxon>Bacteroidales</taxon>
        <taxon>Bacteroidaceae</taxon>
        <taxon>Phocaeicola</taxon>
    </lineage>
</organism>
<evidence type="ECO:0000256" key="2">
    <source>
        <dbReference type="ARBA" id="ARBA00009695"/>
    </source>
</evidence>
<name>A0ABR8Y441_9BACT</name>
<protein>
    <recommendedName>
        <fullName evidence="3">Regulatory protein RecX</fullName>
    </recommendedName>
</protein>
<gene>
    <name evidence="6" type="ORF">H9625_00625</name>
</gene>
<evidence type="ECO:0000256" key="4">
    <source>
        <dbReference type="ARBA" id="ARBA00022490"/>
    </source>
</evidence>
<dbReference type="PANTHER" id="PTHR33602:SF1">
    <property type="entry name" value="REGULATORY PROTEIN RECX FAMILY PROTEIN"/>
    <property type="match status" value="1"/>
</dbReference>
<dbReference type="EMBL" id="JACSPP010000001">
    <property type="protein sequence ID" value="MBD8038965.1"/>
    <property type="molecule type" value="Genomic_DNA"/>
</dbReference>
<evidence type="ECO:0000259" key="5">
    <source>
        <dbReference type="Pfam" id="PF02631"/>
    </source>
</evidence>
<sequence>MKIYTESELKNKAEAYCVRTERCPEEVAQKLEQWGATEEENARILAMLQQDRFIDTCRYCKAFVRDKYRFARWGRNKIIQALRMKHLPSDDISAGLEEIDDEEYSRILREVLAQKRKSVTGKTEYERAMKLLRYAVTKGYTVDEIKRYVHQVSEDEFMD</sequence>
<dbReference type="InterPro" id="IPR003783">
    <property type="entry name" value="Regulatory_RecX"/>
</dbReference>
<evidence type="ECO:0000313" key="6">
    <source>
        <dbReference type="EMBL" id="MBD8038965.1"/>
    </source>
</evidence>
<evidence type="ECO:0000256" key="3">
    <source>
        <dbReference type="ARBA" id="ARBA00018111"/>
    </source>
</evidence>
<dbReference type="Proteomes" id="UP000620874">
    <property type="component" value="Unassembled WGS sequence"/>
</dbReference>
<reference evidence="6 7" key="1">
    <citation type="submission" date="2020-08" db="EMBL/GenBank/DDBJ databases">
        <title>A Genomic Blueprint of the Chicken Gut Microbiome.</title>
        <authorList>
            <person name="Gilroy R."/>
            <person name="Ravi A."/>
            <person name="Getino M."/>
            <person name="Pursley I."/>
            <person name="Horton D.L."/>
            <person name="Alikhan N.-F."/>
            <person name="Baker D."/>
            <person name="Gharbi K."/>
            <person name="Hall N."/>
            <person name="Watson M."/>
            <person name="Adriaenssens E.M."/>
            <person name="Foster-Nyarko E."/>
            <person name="Jarju S."/>
            <person name="Secka A."/>
            <person name="Antonio M."/>
            <person name="Oren A."/>
            <person name="Chaudhuri R."/>
            <person name="La Ragione R.M."/>
            <person name="Hildebrand F."/>
            <person name="Pallen M.J."/>
        </authorList>
    </citation>
    <scope>NUCLEOTIDE SEQUENCE [LARGE SCALE GENOMIC DNA]</scope>
    <source>
        <strain evidence="6 7">Sa1CVN1</strain>
    </source>
</reference>
<feature type="domain" description="RecX second three-helical" evidence="5">
    <location>
        <begin position="58"/>
        <end position="96"/>
    </location>
</feature>
<comment type="subcellular location">
    <subcellularLocation>
        <location evidence="1">Cytoplasm</location>
    </subcellularLocation>
</comment>
<accession>A0ABR8Y441</accession>
<proteinExistence type="inferred from homology"/>
<evidence type="ECO:0000256" key="1">
    <source>
        <dbReference type="ARBA" id="ARBA00004496"/>
    </source>
</evidence>
<dbReference type="RefSeq" id="WP_022040399.1">
    <property type="nucleotide sequence ID" value="NZ_JACSPP010000001.1"/>
</dbReference>